<dbReference type="AlphaFoldDB" id="A0AAV8P9G0"/>
<sequence length="116" mass="13190">MVVRGQFEGSLEDSIEGRMNREAENNGILKWIAESGQQHLHLRRRILSLSLFLCDAYLKTKARGRIFGGSWKESIHFLLLIETAEDTADMSACSRAPQPPPCPNPSQSIFSRDFRR</sequence>
<evidence type="ECO:0000256" key="1">
    <source>
        <dbReference type="SAM" id="MobiDB-lite"/>
    </source>
</evidence>
<keyword evidence="3" id="KW-1185">Reference proteome</keyword>
<protein>
    <submittedName>
        <fullName evidence="2">Uncharacterized protein</fullName>
    </submittedName>
</protein>
<name>A0AAV8P9G0_ENSVE</name>
<gene>
    <name evidence="2" type="ORF">OPV22_019577</name>
</gene>
<reference evidence="2 3" key="1">
    <citation type="submission" date="2022-12" db="EMBL/GenBank/DDBJ databases">
        <title>Chromosome-scale assembly of the Ensete ventricosum genome.</title>
        <authorList>
            <person name="Dussert Y."/>
            <person name="Stocks J."/>
            <person name="Wendawek A."/>
            <person name="Woldeyes F."/>
            <person name="Nichols R.A."/>
            <person name="Borrell J.S."/>
        </authorList>
    </citation>
    <scope>NUCLEOTIDE SEQUENCE [LARGE SCALE GENOMIC DNA]</scope>
    <source>
        <strain evidence="3">cv. Maze</strain>
        <tissue evidence="2">Seeds</tissue>
    </source>
</reference>
<feature type="region of interest" description="Disordered" evidence="1">
    <location>
        <begin position="90"/>
        <end position="116"/>
    </location>
</feature>
<dbReference type="EMBL" id="JAQQAF010000006">
    <property type="protein sequence ID" value="KAJ8475850.1"/>
    <property type="molecule type" value="Genomic_DNA"/>
</dbReference>
<organism evidence="2 3">
    <name type="scientific">Ensete ventricosum</name>
    <name type="common">Abyssinian banana</name>
    <name type="synonym">Musa ensete</name>
    <dbReference type="NCBI Taxonomy" id="4639"/>
    <lineage>
        <taxon>Eukaryota</taxon>
        <taxon>Viridiplantae</taxon>
        <taxon>Streptophyta</taxon>
        <taxon>Embryophyta</taxon>
        <taxon>Tracheophyta</taxon>
        <taxon>Spermatophyta</taxon>
        <taxon>Magnoliopsida</taxon>
        <taxon>Liliopsida</taxon>
        <taxon>Zingiberales</taxon>
        <taxon>Musaceae</taxon>
        <taxon>Ensete</taxon>
    </lineage>
</organism>
<evidence type="ECO:0000313" key="2">
    <source>
        <dbReference type="EMBL" id="KAJ8475850.1"/>
    </source>
</evidence>
<proteinExistence type="predicted"/>
<dbReference type="Proteomes" id="UP001222027">
    <property type="component" value="Unassembled WGS sequence"/>
</dbReference>
<comment type="caution">
    <text evidence="2">The sequence shown here is derived from an EMBL/GenBank/DDBJ whole genome shotgun (WGS) entry which is preliminary data.</text>
</comment>
<evidence type="ECO:0000313" key="3">
    <source>
        <dbReference type="Proteomes" id="UP001222027"/>
    </source>
</evidence>
<accession>A0AAV8P9G0</accession>